<evidence type="ECO:0000313" key="2">
    <source>
        <dbReference type="EMBL" id="XCJ75426.1"/>
    </source>
</evidence>
<reference evidence="2" key="1">
    <citation type="submission" date="2024-06" db="EMBL/GenBank/DDBJ databases">
        <title>Streptomyces sp. strain HUAS MG91 genome sequences.</title>
        <authorList>
            <person name="Mo P."/>
        </authorList>
    </citation>
    <scope>NUCLEOTIDE SEQUENCE</scope>
    <source>
        <strain evidence="2">HUAS MG91</strain>
    </source>
</reference>
<protein>
    <submittedName>
        <fullName evidence="2">EF-hand domain-containing protein</fullName>
    </submittedName>
</protein>
<proteinExistence type="predicted"/>
<dbReference type="InterPro" id="IPR002048">
    <property type="entry name" value="EF_hand_dom"/>
</dbReference>
<feature type="domain" description="EF-hand" evidence="1">
    <location>
        <begin position="135"/>
        <end position="163"/>
    </location>
</feature>
<dbReference type="Gene3D" id="1.10.238.10">
    <property type="entry name" value="EF-hand"/>
    <property type="match status" value="1"/>
</dbReference>
<dbReference type="RefSeq" id="WP_353946857.1">
    <property type="nucleotide sequence ID" value="NZ_CP159534.1"/>
</dbReference>
<dbReference type="Pfam" id="PF13202">
    <property type="entry name" value="EF-hand_5"/>
    <property type="match status" value="2"/>
</dbReference>
<dbReference type="Pfam" id="PF13833">
    <property type="entry name" value="EF-hand_8"/>
    <property type="match status" value="1"/>
</dbReference>
<accession>A0AAU8J4Q3</accession>
<dbReference type="InterPro" id="IPR018247">
    <property type="entry name" value="EF_Hand_1_Ca_BS"/>
</dbReference>
<dbReference type="GO" id="GO:0005509">
    <property type="term" value="F:calcium ion binding"/>
    <property type="evidence" value="ECO:0007669"/>
    <property type="project" value="InterPro"/>
</dbReference>
<dbReference type="InterPro" id="IPR011992">
    <property type="entry name" value="EF-hand-dom_pair"/>
</dbReference>
<feature type="domain" description="EF-hand" evidence="1">
    <location>
        <begin position="94"/>
        <end position="129"/>
    </location>
</feature>
<feature type="domain" description="EF-hand" evidence="1">
    <location>
        <begin position="5"/>
        <end position="40"/>
    </location>
</feature>
<organism evidence="2">
    <name type="scientific">Streptomyces tabacisoli</name>
    <dbReference type="NCBI Taxonomy" id="3156398"/>
    <lineage>
        <taxon>Bacteria</taxon>
        <taxon>Bacillati</taxon>
        <taxon>Actinomycetota</taxon>
        <taxon>Actinomycetes</taxon>
        <taxon>Kitasatosporales</taxon>
        <taxon>Streptomycetaceae</taxon>
        <taxon>Streptomyces</taxon>
    </lineage>
</organism>
<dbReference type="PROSITE" id="PS50222">
    <property type="entry name" value="EF_HAND_2"/>
    <property type="match status" value="3"/>
</dbReference>
<dbReference type="KEGG" id="stac:ABII15_38030"/>
<dbReference type="AlphaFoldDB" id="A0AAU8J4Q3"/>
<evidence type="ECO:0000259" key="1">
    <source>
        <dbReference type="PROSITE" id="PS50222"/>
    </source>
</evidence>
<sequence>MASEFQRTKVRAMFDAFDADGDGSLREGDFEALTARWGVLPRVADGPELAAKVRTVLMGWWQHLSTVGGGAAAERIGMDDLMAMVDRLPTMKQEVTATADVIFDAIDENGDGRISRSEHGRLIDTWHGRAVPTGDVFDRLDQDGDGYLSRSEFEVLWTQFWISDDPAEPGNLMCGPVAGATAT</sequence>
<name>A0AAU8J4Q3_9ACTN</name>
<dbReference type="PROSITE" id="PS00018">
    <property type="entry name" value="EF_HAND_1"/>
    <property type="match status" value="1"/>
</dbReference>
<dbReference type="EMBL" id="CP159534">
    <property type="protein sequence ID" value="XCJ75426.1"/>
    <property type="molecule type" value="Genomic_DNA"/>
</dbReference>
<dbReference type="SUPFAM" id="SSF47473">
    <property type="entry name" value="EF-hand"/>
    <property type="match status" value="1"/>
</dbReference>
<dbReference type="SMART" id="SM00054">
    <property type="entry name" value="EFh"/>
    <property type="match status" value="3"/>
</dbReference>
<gene>
    <name evidence="2" type="ORF">ABII15_38030</name>
</gene>